<accession>W0A9Q3</accession>
<dbReference type="EMBL" id="CP006644">
    <property type="protein sequence ID" value="AHE52405.1"/>
    <property type="molecule type" value="Genomic_DNA"/>
</dbReference>
<keyword evidence="3" id="KW-1185">Reference proteome</keyword>
<keyword evidence="1" id="KW-0812">Transmembrane</keyword>
<sequence>MPALIFAFPFAMNECQLSNTQAEIEACFARNAWGFRVYAASLPGFLVLSVILYARASRWALPSLALVSLGPLAVAMAFAAVRGG</sequence>
<keyword evidence="1" id="KW-0472">Membrane</keyword>
<dbReference type="Proteomes" id="UP000018851">
    <property type="component" value="Chromosome"/>
</dbReference>
<evidence type="ECO:0000256" key="1">
    <source>
        <dbReference type="SAM" id="Phobius"/>
    </source>
</evidence>
<proteinExistence type="predicted"/>
<dbReference type="KEGG" id="ssan:NX02_03255"/>
<organism evidence="2 3">
    <name type="scientific">Sphingomonas sanxanigenens DSM 19645 = NX02</name>
    <dbReference type="NCBI Taxonomy" id="1123269"/>
    <lineage>
        <taxon>Bacteria</taxon>
        <taxon>Pseudomonadati</taxon>
        <taxon>Pseudomonadota</taxon>
        <taxon>Alphaproteobacteria</taxon>
        <taxon>Sphingomonadales</taxon>
        <taxon>Sphingomonadaceae</taxon>
        <taxon>Sphingomonas</taxon>
    </lineage>
</organism>
<protein>
    <submittedName>
        <fullName evidence="2">Uncharacterized protein</fullName>
    </submittedName>
</protein>
<dbReference type="PATRIC" id="fig|1123269.5.peg.634"/>
<keyword evidence="1" id="KW-1133">Transmembrane helix</keyword>
<reference evidence="2 3" key="1">
    <citation type="submission" date="2013-07" db="EMBL/GenBank/DDBJ databases">
        <title>Completed genome of Sphingomonas sanxanigenens NX02.</title>
        <authorList>
            <person name="Ma T."/>
            <person name="Huang H."/>
            <person name="Wu M."/>
            <person name="Li X."/>
            <person name="Li G."/>
        </authorList>
    </citation>
    <scope>NUCLEOTIDE SEQUENCE [LARGE SCALE GENOMIC DNA]</scope>
    <source>
        <strain evidence="2 3">NX02</strain>
    </source>
</reference>
<feature type="transmembrane region" description="Helical" evidence="1">
    <location>
        <begin position="33"/>
        <end position="54"/>
    </location>
</feature>
<evidence type="ECO:0000313" key="2">
    <source>
        <dbReference type="EMBL" id="AHE52405.1"/>
    </source>
</evidence>
<dbReference type="STRING" id="1123269.NX02_03255"/>
<gene>
    <name evidence="2" type="ORF">NX02_03255</name>
</gene>
<evidence type="ECO:0000313" key="3">
    <source>
        <dbReference type="Proteomes" id="UP000018851"/>
    </source>
</evidence>
<dbReference type="HOGENOM" id="CLU_2525836_0_0_5"/>
<dbReference type="AlphaFoldDB" id="W0A9Q3"/>
<name>W0A9Q3_9SPHN</name>
<feature type="transmembrane region" description="Helical" evidence="1">
    <location>
        <begin position="61"/>
        <end position="81"/>
    </location>
</feature>